<evidence type="ECO:0000313" key="8">
    <source>
        <dbReference type="Proteomes" id="UP001208570"/>
    </source>
</evidence>
<keyword evidence="3 6" id="KW-0812">Transmembrane</keyword>
<evidence type="ECO:0000256" key="4">
    <source>
        <dbReference type="ARBA" id="ARBA00022989"/>
    </source>
</evidence>
<dbReference type="PANTHER" id="PTHR11266">
    <property type="entry name" value="PEROXISOMAL MEMBRANE PROTEIN 2, PXMP2 MPV17"/>
    <property type="match status" value="1"/>
</dbReference>
<comment type="caution">
    <text evidence="7">The sequence shown here is derived from an EMBL/GenBank/DDBJ whole genome shotgun (WGS) entry which is preliminary data.</text>
</comment>
<evidence type="ECO:0000256" key="3">
    <source>
        <dbReference type="ARBA" id="ARBA00022692"/>
    </source>
</evidence>
<comment type="subcellular location">
    <subcellularLocation>
        <location evidence="1">Membrane</location>
        <topology evidence="1">Multi-pass membrane protein</topology>
    </subcellularLocation>
</comment>
<reference evidence="7" key="1">
    <citation type="journal article" date="2023" name="Mol. Biol. Evol.">
        <title>Third-Generation Sequencing Reveals the Adaptive Role of the Epigenome in Three Deep-Sea Polychaetes.</title>
        <authorList>
            <person name="Perez M."/>
            <person name="Aroh O."/>
            <person name="Sun Y."/>
            <person name="Lan Y."/>
            <person name="Juniper S.K."/>
            <person name="Young C.R."/>
            <person name="Angers B."/>
            <person name="Qian P.Y."/>
        </authorList>
    </citation>
    <scope>NUCLEOTIDE SEQUENCE</scope>
    <source>
        <strain evidence="7">P08H-3</strain>
    </source>
</reference>
<keyword evidence="4 6" id="KW-1133">Transmembrane helix</keyword>
<name>A0AAD9JC08_9ANNE</name>
<dbReference type="EMBL" id="JAODUP010000413">
    <property type="protein sequence ID" value="KAK2150288.1"/>
    <property type="molecule type" value="Genomic_DNA"/>
</dbReference>
<gene>
    <name evidence="7" type="ORF">LSH36_413g00020</name>
</gene>
<sequence length="191" mass="21455">MALLRVINRLFQPRYLLVTNIGSCAVLMGLGDAAVQGVEKVTGTSTQPYDWERTARLAATGLMLGPFNHYWYSMLDRVLPSVTVLTVGKKILADQTVAAPCFAITFFMGTGILEGQSVKSSWNEFTDKFWAVYKADWALWPAAQAINFTFIPGQFRVVYVCGVTLCWNTFLSYYKHKDKLQKKALNAKEPH</sequence>
<dbReference type="Proteomes" id="UP001208570">
    <property type="component" value="Unassembled WGS sequence"/>
</dbReference>
<keyword evidence="5 6" id="KW-0472">Membrane</keyword>
<dbReference type="InterPro" id="IPR007248">
    <property type="entry name" value="Mpv17_PMP22"/>
</dbReference>
<dbReference type="Pfam" id="PF04117">
    <property type="entry name" value="Mpv17_PMP22"/>
    <property type="match status" value="1"/>
</dbReference>
<organism evidence="7 8">
    <name type="scientific">Paralvinella palmiformis</name>
    <dbReference type="NCBI Taxonomy" id="53620"/>
    <lineage>
        <taxon>Eukaryota</taxon>
        <taxon>Metazoa</taxon>
        <taxon>Spiralia</taxon>
        <taxon>Lophotrochozoa</taxon>
        <taxon>Annelida</taxon>
        <taxon>Polychaeta</taxon>
        <taxon>Sedentaria</taxon>
        <taxon>Canalipalpata</taxon>
        <taxon>Terebellida</taxon>
        <taxon>Terebelliformia</taxon>
        <taxon>Alvinellidae</taxon>
        <taxon>Paralvinella</taxon>
    </lineage>
</organism>
<comment type="similarity">
    <text evidence="2 6">Belongs to the peroxisomal membrane protein PXMP2/4 family.</text>
</comment>
<feature type="transmembrane region" description="Helical" evidence="6">
    <location>
        <begin position="157"/>
        <end position="174"/>
    </location>
</feature>
<evidence type="ECO:0000313" key="7">
    <source>
        <dbReference type="EMBL" id="KAK2150288.1"/>
    </source>
</evidence>
<comment type="caution">
    <text evidence="6">Lacks conserved residue(s) required for the propagation of feature annotation.</text>
</comment>
<keyword evidence="8" id="KW-1185">Reference proteome</keyword>
<dbReference type="AlphaFoldDB" id="A0AAD9JC08"/>
<evidence type="ECO:0000256" key="6">
    <source>
        <dbReference type="RuleBase" id="RU363053"/>
    </source>
</evidence>
<evidence type="ECO:0000256" key="5">
    <source>
        <dbReference type="ARBA" id="ARBA00023136"/>
    </source>
</evidence>
<evidence type="ECO:0000256" key="2">
    <source>
        <dbReference type="ARBA" id="ARBA00006824"/>
    </source>
</evidence>
<dbReference type="GO" id="GO:0005739">
    <property type="term" value="C:mitochondrion"/>
    <property type="evidence" value="ECO:0007669"/>
    <property type="project" value="TreeGrafter"/>
</dbReference>
<evidence type="ECO:0008006" key="9">
    <source>
        <dbReference type="Google" id="ProtNLM"/>
    </source>
</evidence>
<dbReference type="GO" id="GO:0016020">
    <property type="term" value="C:membrane"/>
    <property type="evidence" value="ECO:0007669"/>
    <property type="project" value="UniProtKB-SubCell"/>
</dbReference>
<protein>
    <recommendedName>
        <fullName evidence="9">Mpv17-like protein 2</fullName>
    </recommendedName>
</protein>
<dbReference type="GO" id="GO:0061668">
    <property type="term" value="P:mitochondrial ribosome assembly"/>
    <property type="evidence" value="ECO:0007669"/>
    <property type="project" value="TreeGrafter"/>
</dbReference>
<proteinExistence type="inferred from homology"/>
<dbReference type="PANTHER" id="PTHR11266:SF8">
    <property type="entry name" value="MPV17-LIKE PROTEIN 2"/>
    <property type="match status" value="1"/>
</dbReference>
<accession>A0AAD9JC08</accession>
<evidence type="ECO:0000256" key="1">
    <source>
        <dbReference type="ARBA" id="ARBA00004141"/>
    </source>
</evidence>